<dbReference type="SUPFAM" id="SSF53756">
    <property type="entry name" value="UDP-Glycosyltransferase/glycogen phosphorylase"/>
    <property type="match status" value="1"/>
</dbReference>
<dbReference type="PANTHER" id="PTHR12526:SF640">
    <property type="entry name" value="COLANIC ACID BIOSYNTHESIS GLYCOSYLTRANSFERASE WCAL-RELATED"/>
    <property type="match status" value="1"/>
</dbReference>
<organism evidence="6 7">
    <name type="scientific">Terrabacter terrigena</name>
    <dbReference type="NCBI Taxonomy" id="574718"/>
    <lineage>
        <taxon>Bacteria</taxon>
        <taxon>Bacillati</taxon>
        <taxon>Actinomycetota</taxon>
        <taxon>Actinomycetes</taxon>
        <taxon>Micrococcales</taxon>
        <taxon>Intrasporangiaceae</taxon>
        <taxon>Terrabacter</taxon>
    </lineage>
</organism>
<evidence type="ECO:0000256" key="1">
    <source>
        <dbReference type="ARBA" id="ARBA00009481"/>
    </source>
</evidence>
<feature type="compositionally biased region" description="Low complexity" evidence="4">
    <location>
        <begin position="1"/>
        <end position="18"/>
    </location>
</feature>
<feature type="domain" description="Glycosyl transferase family 1" evidence="5">
    <location>
        <begin position="243"/>
        <end position="400"/>
    </location>
</feature>
<sequence>MSQAAATTPTAAPAVGPVAAPPGPSAPVGPVLYVLKRFPRLSETFVLREVLGLEAAGVRVLVDALLPPEDSPTHAELDAVCAEVRYVPRHARLRDPASARAHLGLVLRRPLRWSALALRARRDDTWRRFVQGGIVAERVRREGVTHVHAHFATASSEVAVVAAALAGVSCSVTAHAKDIYHHDNAPHLARRLSGVDTVVTVSGHNVAHLESVVREGGVRASVRHVPNGVGLGPVADPATGTSLLCVARLVPKKGVDLIVRAAALLADDHPDLVVDIIGDGPLRPELTSLANSLGLADRVRFHGAATADEVQAALAGCRAFVLPCRIDADGDRDGMPTVLVEALARAVPVVSTDVVGIGELVVDGATGLLVPPDDVDALATALDRLLRDPALATSLGLAGRRLVAQRYSPADATAALLDVFAGASGHAGGAA</sequence>
<comment type="similarity">
    <text evidence="1">Belongs to the glycosyltransferase group 1 family. Glycosyltransferase 4 subfamily.</text>
</comment>
<evidence type="ECO:0000313" key="7">
    <source>
        <dbReference type="Proteomes" id="UP001597046"/>
    </source>
</evidence>
<name>A0ABW3N2Q5_9MICO</name>
<evidence type="ECO:0000259" key="5">
    <source>
        <dbReference type="Pfam" id="PF00534"/>
    </source>
</evidence>
<feature type="region of interest" description="Disordered" evidence="4">
    <location>
        <begin position="1"/>
        <end position="20"/>
    </location>
</feature>
<dbReference type="EC" id="2.4.-.-" evidence="6"/>
<dbReference type="Gene3D" id="3.40.50.2000">
    <property type="entry name" value="Glycogen Phosphorylase B"/>
    <property type="match status" value="2"/>
</dbReference>
<gene>
    <name evidence="6" type="ORF">ACFQ2V_21050</name>
</gene>
<accession>A0ABW3N2Q5</accession>
<evidence type="ECO:0000313" key="6">
    <source>
        <dbReference type="EMBL" id="MFD1056802.1"/>
    </source>
</evidence>
<dbReference type="RefSeq" id="WP_386054958.1">
    <property type="nucleotide sequence ID" value="NZ_JBHTKH010000027.1"/>
</dbReference>
<evidence type="ECO:0000256" key="4">
    <source>
        <dbReference type="SAM" id="MobiDB-lite"/>
    </source>
</evidence>
<dbReference type="Pfam" id="PF00534">
    <property type="entry name" value="Glycos_transf_1"/>
    <property type="match status" value="1"/>
</dbReference>
<evidence type="ECO:0000256" key="2">
    <source>
        <dbReference type="ARBA" id="ARBA00022676"/>
    </source>
</evidence>
<protein>
    <submittedName>
        <fullName evidence="6">Glycosyltransferase family 4 protein</fullName>
        <ecNumber evidence="6">2.4.-.-</ecNumber>
    </submittedName>
</protein>
<dbReference type="EMBL" id="JBHTKH010000027">
    <property type="protein sequence ID" value="MFD1056802.1"/>
    <property type="molecule type" value="Genomic_DNA"/>
</dbReference>
<dbReference type="PANTHER" id="PTHR12526">
    <property type="entry name" value="GLYCOSYLTRANSFERASE"/>
    <property type="match status" value="1"/>
</dbReference>
<dbReference type="CDD" id="cd03801">
    <property type="entry name" value="GT4_PimA-like"/>
    <property type="match status" value="1"/>
</dbReference>
<proteinExistence type="inferred from homology"/>
<keyword evidence="7" id="KW-1185">Reference proteome</keyword>
<comment type="caution">
    <text evidence="6">The sequence shown here is derived from an EMBL/GenBank/DDBJ whole genome shotgun (WGS) entry which is preliminary data.</text>
</comment>
<evidence type="ECO:0000256" key="3">
    <source>
        <dbReference type="ARBA" id="ARBA00022679"/>
    </source>
</evidence>
<dbReference type="InterPro" id="IPR001296">
    <property type="entry name" value="Glyco_trans_1"/>
</dbReference>
<keyword evidence="2 6" id="KW-0328">Glycosyltransferase</keyword>
<dbReference type="GO" id="GO:0016757">
    <property type="term" value="F:glycosyltransferase activity"/>
    <property type="evidence" value="ECO:0007669"/>
    <property type="project" value="UniProtKB-KW"/>
</dbReference>
<reference evidence="7" key="1">
    <citation type="journal article" date="2019" name="Int. J. Syst. Evol. Microbiol.">
        <title>The Global Catalogue of Microorganisms (GCM) 10K type strain sequencing project: providing services to taxonomists for standard genome sequencing and annotation.</title>
        <authorList>
            <consortium name="The Broad Institute Genomics Platform"/>
            <consortium name="The Broad Institute Genome Sequencing Center for Infectious Disease"/>
            <person name="Wu L."/>
            <person name="Ma J."/>
        </authorList>
    </citation>
    <scope>NUCLEOTIDE SEQUENCE [LARGE SCALE GENOMIC DNA]</scope>
    <source>
        <strain evidence="7">CCUG 57508</strain>
    </source>
</reference>
<keyword evidence="3 6" id="KW-0808">Transferase</keyword>
<dbReference type="Proteomes" id="UP001597046">
    <property type="component" value="Unassembled WGS sequence"/>
</dbReference>